<organism evidence="9 10">
    <name type="scientific">Lichenicoccus roseus</name>
    <dbReference type="NCBI Taxonomy" id="2683649"/>
    <lineage>
        <taxon>Bacteria</taxon>
        <taxon>Pseudomonadati</taxon>
        <taxon>Pseudomonadota</taxon>
        <taxon>Alphaproteobacteria</taxon>
        <taxon>Acetobacterales</taxon>
        <taxon>Acetobacteraceae</taxon>
        <taxon>Lichenicoccus</taxon>
    </lineage>
</organism>
<comment type="similarity">
    <text evidence="6">Belongs to the heme-copper respiratory oxidase family.</text>
</comment>
<comment type="subcellular location">
    <subcellularLocation>
        <location evidence="1">Membrane</location>
        <topology evidence="1">Multi-pass membrane protein</topology>
    </subcellularLocation>
</comment>
<evidence type="ECO:0000256" key="4">
    <source>
        <dbReference type="ARBA" id="ARBA00022989"/>
    </source>
</evidence>
<reference evidence="9 10" key="1">
    <citation type="submission" date="2019-05" db="EMBL/GenBank/DDBJ databases">
        <authorList>
            <person name="Pankratov T."/>
            <person name="Grouzdev D."/>
        </authorList>
    </citation>
    <scope>NUCLEOTIDE SEQUENCE [LARGE SCALE GENOMIC DNA]</scope>
    <source>
        <strain evidence="9 10">KEBCLARHB70R</strain>
    </source>
</reference>
<dbReference type="GO" id="GO:0004129">
    <property type="term" value="F:cytochrome-c oxidase activity"/>
    <property type="evidence" value="ECO:0007669"/>
    <property type="project" value="InterPro"/>
</dbReference>
<dbReference type="Proteomes" id="UP000305654">
    <property type="component" value="Unassembled WGS sequence"/>
</dbReference>
<protein>
    <submittedName>
        <fullName evidence="9">Cytochrome C oxidase subunit I</fullName>
    </submittedName>
</protein>
<keyword evidence="6" id="KW-0813">Transport</keyword>
<feature type="transmembrane region" description="Helical" evidence="7">
    <location>
        <begin position="230"/>
        <end position="255"/>
    </location>
</feature>
<dbReference type="SUPFAM" id="SSF81442">
    <property type="entry name" value="Cytochrome c oxidase subunit I-like"/>
    <property type="match status" value="1"/>
</dbReference>
<dbReference type="InterPro" id="IPR023616">
    <property type="entry name" value="Cyt_c_oxase-like_su1_dom"/>
</dbReference>
<keyword evidence="10" id="KW-1185">Reference proteome</keyword>
<feature type="transmembrane region" description="Helical" evidence="7">
    <location>
        <begin position="474"/>
        <end position="501"/>
    </location>
</feature>
<keyword evidence="5 7" id="KW-0472">Membrane</keyword>
<evidence type="ECO:0000256" key="1">
    <source>
        <dbReference type="ARBA" id="ARBA00004141"/>
    </source>
</evidence>
<dbReference type="InterPro" id="IPR023615">
    <property type="entry name" value="Cyt_c_Oxase_su1_BS"/>
</dbReference>
<dbReference type="InterPro" id="IPR036927">
    <property type="entry name" value="Cyt_c_oxase-like_su1_sf"/>
</dbReference>
<evidence type="ECO:0000313" key="9">
    <source>
        <dbReference type="EMBL" id="TLU71065.1"/>
    </source>
</evidence>
<keyword evidence="6" id="KW-0408">Iron</keyword>
<dbReference type="InterPro" id="IPR000883">
    <property type="entry name" value="Cyt_C_Oxase_1"/>
</dbReference>
<dbReference type="AlphaFoldDB" id="A0A5R9J052"/>
<dbReference type="PRINTS" id="PR01165">
    <property type="entry name" value="CYCOXIDASEI"/>
</dbReference>
<feature type="transmembrane region" description="Helical" evidence="7">
    <location>
        <begin position="389"/>
        <end position="410"/>
    </location>
</feature>
<evidence type="ECO:0000256" key="2">
    <source>
        <dbReference type="ARBA" id="ARBA00022660"/>
    </source>
</evidence>
<feature type="transmembrane region" description="Helical" evidence="7">
    <location>
        <begin position="149"/>
        <end position="168"/>
    </location>
</feature>
<evidence type="ECO:0000256" key="7">
    <source>
        <dbReference type="SAM" id="Phobius"/>
    </source>
</evidence>
<evidence type="ECO:0000259" key="8">
    <source>
        <dbReference type="PROSITE" id="PS50855"/>
    </source>
</evidence>
<keyword evidence="6" id="KW-0479">Metal-binding</keyword>
<dbReference type="EMBL" id="VCDI01000008">
    <property type="protein sequence ID" value="TLU71065.1"/>
    <property type="molecule type" value="Genomic_DNA"/>
</dbReference>
<dbReference type="GO" id="GO:0016020">
    <property type="term" value="C:membrane"/>
    <property type="evidence" value="ECO:0007669"/>
    <property type="project" value="UniProtKB-SubCell"/>
</dbReference>
<feature type="transmembrane region" description="Helical" evidence="7">
    <location>
        <begin position="267"/>
        <end position="285"/>
    </location>
</feature>
<dbReference type="OrthoDB" id="9764568at2"/>
<keyword evidence="4 7" id="KW-1133">Transmembrane helix</keyword>
<feature type="transmembrane region" description="Helical" evidence="7">
    <location>
        <begin position="345"/>
        <end position="369"/>
    </location>
</feature>
<feature type="domain" description="Cytochrome oxidase subunit I profile" evidence="8">
    <location>
        <begin position="11"/>
        <end position="531"/>
    </location>
</feature>
<proteinExistence type="inferred from homology"/>
<dbReference type="PROSITE" id="PS00077">
    <property type="entry name" value="COX1_CUB"/>
    <property type="match status" value="1"/>
</dbReference>
<evidence type="ECO:0000256" key="6">
    <source>
        <dbReference type="RuleBase" id="RU000370"/>
    </source>
</evidence>
<dbReference type="Gene3D" id="1.20.210.10">
    <property type="entry name" value="Cytochrome c oxidase-like, subunit I domain"/>
    <property type="match status" value="1"/>
</dbReference>
<feature type="transmembrane region" description="Helical" evidence="7">
    <location>
        <begin position="422"/>
        <end position="444"/>
    </location>
</feature>
<keyword evidence="2 6" id="KW-0679">Respiratory chain</keyword>
<feature type="transmembrane region" description="Helical" evidence="7">
    <location>
        <begin position="188"/>
        <end position="210"/>
    </location>
</feature>
<sequence length="589" mass="64528">MSAVLKTTQFSAARLDEGALAATERRWMLAFLIAGFTALMIGASIGPLQALNYGGINAYPALHPVLKSYYQGLTIHGVLNGYVFTFFITSGLLVYLPARELGLHPNLLLWRSGFVLMAAGALMLLWSMFDNSSSVLWTFYPPLQASAVFYLGMTLLSIGSIVPLPILLEMRATWKHRRRGELTPLVTYMSLVTMLMWGLASIGAVAELLLQLDPWALGFTSTVDPIIGRTLFWLTGHPIVYFWLMPAYVSWYGLLSRQAGGKLVSDPMARLTFVLLFVFSLPVGSHHQFDDPGFSPIWRGILVALTMSVALPSLITAFTIGLSLEFAGRVRGGKGWFGWFRALPWSNPGVAGQVLAAITFIFGGATGVVQGSWQLDNIVHNTIFIPGHFHVTVGSVTAMTFMAVSFWMVPHLTGRSLISRRLALASVWLWFAGMSIFALGMHWAGLFGVPRRAWISALPPSEYHTLYGMAHVPLALVAIGGVVLWLATFCFYVVFFGTILFGSRGTYREPIPFARAFGGRESYAIDLPLTDETTPVGIVAHPALSPLARTLEHVGLITLGTAVVTAAAYIPILWPFVHHLTHAPGWIVW</sequence>
<keyword evidence="3 6" id="KW-0812">Transmembrane</keyword>
<feature type="transmembrane region" description="Helical" evidence="7">
    <location>
        <begin position="69"/>
        <end position="96"/>
    </location>
</feature>
<feature type="transmembrane region" description="Helical" evidence="7">
    <location>
        <begin position="108"/>
        <end position="129"/>
    </location>
</feature>
<dbReference type="GO" id="GO:0009060">
    <property type="term" value="P:aerobic respiration"/>
    <property type="evidence" value="ECO:0007669"/>
    <property type="project" value="InterPro"/>
</dbReference>
<dbReference type="GO" id="GO:0020037">
    <property type="term" value="F:heme binding"/>
    <property type="evidence" value="ECO:0007669"/>
    <property type="project" value="InterPro"/>
</dbReference>
<feature type="transmembrane region" description="Helical" evidence="7">
    <location>
        <begin position="554"/>
        <end position="574"/>
    </location>
</feature>
<evidence type="ECO:0000256" key="3">
    <source>
        <dbReference type="ARBA" id="ARBA00022692"/>
    </source>
</evidence>
<accession>A0A5R9J052</accession>
<keyword evidence="6" id="KW-0349">Heme</keyword>
<dbReference type="PROSITE" id="PS50855">
    <property type="entry name" value="COX1"/>
    <property type="match status" value="1"/>
</dbReference>
<feature type="transmembrane region" description="Helical" evidence="7">
    <location>
        <begin position="297"/>
        <end position="324"/>
    </location>
</feature>
<comment type="caution">
    <text evidence="9">The sequence shown here is derived from an EMBL/GenBank/DDBJ whole genome shotgun (WGS) entry which is preliminary data.</text>
</comment>
<evidence type="ECO:0000256" key="5">
    <source>
        <dbReference type="ARBA" id="ARBA00023136"/>
    </source>
</evidence>
<gene>
    <name evidence="9" type="ORF">FE263_17960</name>
</gene>
<dbReference type="PANTHER" id="PTHR10422:SF40">
    <property type="entry name" value="CYTOCHROME C OXIDASE SUBUNIT I"/>
    <property type="match status" value="1"/>
</dbReference>
<evidence type="ECO:0000313" key="10">
    <source>
        <dbReference type="Proteomes" id="UP000305654"/>
    </source>
</evidence>
<dbReference type="RefSeq" id="WP_138327421.1">
    <property type="nucleotide sequence ID" value="NZ_VCDI01000008.1"/>
</dbReference>
<name>A0A5R9J052_9PROT</name>
<dbReference type="Pfam" id="PF00115">
    <property type="entry name" value="COX1"/>
    <property type="match status" value="1"/>
</dbReference>
<feature type="transmembrane region" description="Helical" evidence="7">
    <location>
        <begin position="27"/>
        <end position="49"/>
    </location>
</feature>
<keyword evidence="6" id="KW-0249">Electron transport</keyword>
<dbReference type="PANTHER" id="PTHR10422">
    <property type="entry name" value="CYTOCHROME C OXIDASE SUBUNIT 1"/>
    <property type="match status" value="1"/>
</dbReference>